<keyword evidence="3" id="KW-1185">Reference proteome</keyword>
<feature type="compositionally biased region" description="Low complexity" evidence="1">
    <location>
        <begin position="99"/>
        <end position="110"/>
    </location>
</feature>
<reference evidence="2 3" key="1">
    <citation type="submission" date="2024-09" db="EMBL/GenBank/DDBJ databases">
        <title>Chromosome-scale assembly of Riccia sorocarpa.</title>
        <authorList>
            <person name="Paukszto L."/>
        </authorList>
    </citation>
    <scope>NUCLEOTIDE SEQUENCE [LARGE SCALE GENOMIC DNA]</scope>
    <source>
        <strain evidence="2">LP-2024</strain>
        <tissue evidence="2">Aerial parts of the thallus</tissue>
    </source>
</reference>
<proteinExistence type="predicted"/>
<gene>
    <name evidence="2" type="ORF">R1sor_025289</name>
</gene>
<dbReference type="EMBL" id="JBJQOH010000008">
    <property type="protein sequence ID" value="KAL3675341.1"/>
    <property type="molecule type" value="Genomic_DNA"/>
</dbReference>
<comment type="caution">
    <text evidence="2">The sequence shown here is derived from an EMBL/GenBank/DDBJ whole genome shotgun (WGS) entry which is preliminary data.</text>
</comment>
<accession>A0ABD3GBW3</accession>
<evidence type="ECO:0000313" key="3">
    <source>
        <dbReference type="Proteomes" id="UP001633002"/>
    </source>
</evidence>
<evidence type="ECO:0000313" key="2">
    <source>
        <dbReference type="EMBL" id="KAL3675341.1"/>
    </source>
</evidence>
<dbReference type="Proteomes" id="UP001633002">
    <property type="component" value="Unassembled WGS sequence"/>
</dbReference>
<dbReference type="AlphaFoldDB" id="A0ABD3GBW3"/>
<feature type="compositionally biased region" description="Basic and acidic residues" evidence="1">
    <location>
        <begin position="88"/>
        <end position="97"/>
    </location>
</feature>
<feature type="region of interest" description="Disordered" evidence="1">
    <location>
        <begin position="72"/>
        <end position="125"/>
    </location>
</feature>
<sequence length="125" mass="14593">MQVPRPYYQKVQFNHWVRVYPDRVNNLKGFTGVDYIKGFAMYYCIFGDCPMENTRDRMMKRDNVADWFPTDEGEIIHRQTAPPCPTEPNDRGREEHVPVNVEAEADNNNTEAEDNNPSSGQQHQD</sequence>
<organism evidence="2 3">
    <name type="scientific">Riccia sorocarpa</name>
    <dbReference type="NCBI Taxonomy" id="122646"/>
    <lineage>
        <taxon>Eukaryota</taxon>
        <taxon>Viridiplantae</taxon>
        <taxon>Streptophyta</taxon>
        <taxon>Embryophyta</taxon>
        <taxon>Marchantiophyta</taxon>
        <taxon>Marchantiopsida</taxon>
        <taxon>Marchantiidae</taxon>
        <taxon>Marchantiales</taxon>
        <taxon>Ricciaceae</taxon>
        <taxon>Riccia</taxon>
    </lineage>
</organism>
<protein>
    <submittedName>
        <fullName evidence="2">Uncharacterized protein</fullName>
    </submittedName>
</protein>
<name>A0ABD3GBW3_9MARC</name>
<evidence type="ECO:0000256" key="1">
    <source>
        <dbReference type="SAM" id="MobiDB-lite"/>
    </source>
</evidence>